<feature type="transmembrane region" description="Helical" evidence="1">
    <location>
        <begin position="130"/>
        <end position="148"/>
    </location>
</feature>
<feature type="transmembrane region" description="Helical" evidence="1">
    <location>
        <begin position="504"/>
        <end position="523"/>
    </location>
</feature>
<feature type="transmembrane region" description="Helical" evidence="1">
    <location>
        <begin position="529"/>
        <end position="550"/>
    </location>
</feature>
<evidence type="ECO:0000313" key="3">
    <source>
        <dbReference type="Proteomes" id="UP000305654"/>
    </source>
</evidence>
<accession>A0A5R9J606</accession>
<dbReference type="EMBL" id="VCDI01000002">
    <property type="protein sequence ID" value="TLU72992.1"/>
    <property type="molecule type" value="Genomic_DNA"/>
</dbReference>
<keyword evidence="1" id="KW-0812">Transmembrane</keyword>
<dbReference type="GO" id="GO:0005886">
    <property type="term" value="C:plasma membrane"/>
    <property type="evidence" value="ECO:0007669"/>
    <property type="project" value="InterPro"/>
</dbReference>
<dbReference type="AlphaFoldDB" id="A0A5R9J606"/>
<dbReference type="Pfam" id="PF04632">
    <property type="entry name" value="FUSC"/>
    <property type="match status" value="1"/>
</dbReference>
<keyword evidence="1" id="KW-0472">Membrane</keyword>
<gene>
    <name evidence="2" type="ORF">FE263_05960</name>
</gene>
<feature type="transmembrane region" description="Helical" evidence="1">
    <location>
        <begin position="104"/>
        <end position="123"/>
    </location>
</feature>
<feature type="transmembrane region" description="Helical" evidence="1">
    <location>
        <begin position="477"/>
        <end position="497"/>
    </location>
</feature>
<organism evidence="2 3">
    <name type="scientific">Lichenicoccus roseus</name>
    <dbReference type="NCBI Taxonomy" id="2683649"/>
    <lineage>
        <taxon>Bacteria</taxon>
        <taxon>Pseudomonadati</taxon>
        <taxon>Pseudomonadota</taxon>
        <taxon>Alphaproteobacteria</taxon>
        <taxon>Acetobacterales</taxon>
        <taxon>Acetobacteraceae</taxon>
        <taxon>Lichenicoccus</taxon>
    </lineage>
</organism>
<evidence type="ECO:0000256" key="1">
    <source>
        <dbReference type="SAM" id="Phobius"/>
    </source>
</evidence>
<dbReference type="Proteomes" id="UP000305654">
    <property type="component" value="Unassembled WGS sequence"/>
</dbReference>
<keyword evidence="3" id="KW-1185">Reference proteome</keyword>
<feature type="transmembrane region" description="Helical" evidence="1">
    <location>
        <begin position="399"/>
        <end position="419"/>
    </location>
</feature>
<feature type="transmembrane region" description="Helical" evidence="1">
    <location>
        <begin position="81"/>
        <end position="98"/>
    </location>
</feature>
<reference evidence="2 3" key="1">
    <citation type="submission" date="2019-05" db="EMBL/GenBank/DDBJ databases">
        <authorList>
            <person name="Pankratov T."/>
            <person name="Grouzdev D."/>
        </authorList>
    </citation>
    <scope>NUCLEOTIDE SEQUENCE [LARGE SCALE GENOMIC DNA]</scope>
    <source>
        <strain evidence="2 3">KEBCLARHB70R</strain>
    </source>
</reference>
<sequence>MTLPRPAPALLSWRNLIHDIVPFRQHGPTMLYCLRTLTAIGVALYVAFALQLQAPLSSVITVLIVANPVSGALVSKSLWRLLGTFIGASAAILLMAAFAQSPILFYLALSLWIGAACVFSTLLRFFKAYGAVLAGYTIIIVCASAFAHPETVFLSALSRLSAVSVGIASAALVFLLTAVRPPSRLADATRATIRNTAAALADAQGFFRVQPPPAAERDDAAAALATHAGTTRPGALPESFYDYRGTLITQANGLLEIIEYAAADSTEVARRAGRLRAGVASLLGTLASLHPLHHRLRHAAEAMTGADEAIAALGSYTETEAPQLLAGLAAARDRLAARREGGGIPAPGRDDLEQLGAIERTHDLLDRLHETVSRLSDHPSPTTRRQQVRLRPFLDWPTALRNGLRGFIVTMLGCLFWYVTRWPSGPTLLAYLVPAACLLATNPSASRASIDFALGTLLAIPASYVCETLMLPQITGFPLLLASLAIALLPGIWLQFHPRHGLKAFGYVVFFNAMISVGNPIRFDDIALVNGWLAFIIGTAALVVVFRALLPPNPVRDIERLVASLARAVARLGTGRRPPGHEVWENMQMQKTLRLMQRVQAMPGPPRRDIVDSAFIAVEIGCDVLRLRRLLLQTELGAPARASIRDALDAIGRLRRDPHDAARATGTAARIVLPDDSPGARRLAAILHELSVLIEAVPDFFVYFGPSLQAGERRA</sequence>
<feature type="transmembrane region" description="Helical" evidence="1">
    <location>
        <begin position="160"/>
        <end position="179"/>
    </location>
</feature>
<dbReference type="RefSeq" id="WP_138325066.1">
    <property type="nucleotide sequence ID" value="NZ_VCDI01000002.1"/>
</dbReference>
<dbReference type="GO" id="GO:0022857">
    <property type="term" value="F:transmembrane transporter activity"/>
    <property type="evidence" value="ECO:0007669"/>
    <property type="project" value="InterPro"/>
</dbReference>
<dbReference type="OrthoDB" id="8005649at2"/>
<name>A0A5R9J606_9PROT</name>
<protein>
    <submittedName>
        <fullName evidence="2">FUSC family protein</fullName>
    </submittedName>
</protein>
<proteinExistence type="predicted"/>
<dbReference type="InterPro" id="IPR006726">
    <property type="entry name" value="PHBA_efflux_AaeB/fusaric-R"/>
</dbReference>
<comment type="caution">
    <text evidence="2">The sequence shown here is derived from an EMBL/GenBank/DDBJ whole genome shotgun (WGS) entry which is preliminary data.</text>
</comment>
<evidence type="ECO:0000313" key="2">
    <source>
        <dbReference type="EMBL" id="TLU72992.1"/>
    </source>
</evidence>
<keyword evidence="1" id="KW-1133">Transmembrane helix</keyword>